<evidence type="ECO:0000313" key="1">
    <source>
        <dbReference type="EMBL" id="MFC5458435.1"/>
    </source>
</evidence>
<sequence length="44" mass="4644">MWATIATATLRLKISDAGTVKKKAVYLALAYPPTRSSAYGTAGE</sequence>
<organism evidence="1 2">
    <name type="scientific">Massilia niabensis</name>
    <dbReference type="NCBI Taxonomy" id="544910"/>
    <lineage>
        <taxon>Bacteria</taxon>
        <taxon>Pseudomonadati</taxon>
        <taxon>Pseudomonadota</taxon>
        <taxon>Betaproteobacteria</taxon>
        <taxon>Burkholderiales</taxon>
        <taxon>Oxalobacteraceae</taxon>
        <taxon>Telluria group</taxon>
        <taxon>Massilia</taxon>
    </lineage>
</organism>
<name>A0ABW0KY39_9BURK</name>
<protein>
    <submittedName>
        <fullName evidence="1">Uncharacterized protein</fullName>
    </submittedName>
</protein>
<dbReference type="EMBL" id="JBHSMU010000003">
    <property type="protein sequence ID" value="MFC5458435.1"/>
    <property type="molecule type" value="Genomic_DNA"/>
</dbReference>
<comment type="caution">
    <text evidence="1">The sequence shown here is derived from an EMBL/GenBank/DDBJ whole genome shotgun (WGS) entry which is preliminary data.</text>
</comment>
<dbReference type="Proteomes" id="UP001596050">
    <property type="component" value="Unassembled WGS sequence"/>
</dbReference>
<gene>
    <name evidence="1" type="ORF">ACFPN5_01265</name>
</gene>
<dbReference type="RefSeq" id="WP_379779283.1">
    <property type="nucleotide sequence ID" value="NZ_JBHSMU010000003.1"/>
</dbReference>
<proteinExistence type="predicted"/>
<reference evidence="2" key="1">
    <citation type="journal article" date="2019" name="Int. J. Syst. Evol. Microbiol.">
        <title>The Global Catalogue of Microorganisms (GCM) 10K type strain sequencing project: providing services to taxonomists for standard genome sequencing and annotation.</title>
        <authorList>
            <consortium name="The Broad Institute Genomics Platform"/>
            <consortium name="The Broad Institute Genome Sequencing Center for Infectious Disease"/>
            <person name="Wu L."/>
            <person name="Ma J."/>
        </authorList>
    </citation>
    <scope>NUCLEOTIDE SEQUENCE [LARGE SCALE GENOMIC DNA]</scope>
    <source>
        <strain evidence="2">KACC 12649</strain>
    </source>
</reference>
<keyword evidence="2" id="KW-1185">Reference proteome</keyword>
<evidence type="ECO:0000313" key="2">
    <source>
        <dbReference type="Proteomes" id="UP001596050"/>
    </source>
</evidence>
<accession>A0ABW0KY39</accession>